<reference evidence="4" key="4">
    <citation type="journal article" date="2008" name="Nucleic Acids Res.">
        <title>The rice annotation project database (RAP-DB): 2008 update.</title>
        <authorList>
            <consortium name="The rice annotation project (RAP)"/>
        </authorList>
    </citation>
    <scope>GENOME REANNOTATION</scope>
    <source>
        <strain evidence="4">cv. Nipponbare</strain>
    </source>
</reference>
<reference evidence="4" key="3">
    <citation type="journal article" date="2005" name="Nature">
        <title>The map-based sequence of the rice genome.</title>
        <authorList>
            <consortium name="International rice genome sequencing project (IRGSP)"/>
            <person name="Matsumoto T."/>
            <person name="Wu J."/>
            <person name="Kanamori H."/>
            <person name="Katayose Y."/>
            <person name="Fujisawa M."/>
            <person name="Namiki N."/>
            <person name="Mizuno H."/>
            <person name="Yamamoto K."/>
            <person name="Antonio B.A."/>
            <person name="Baba T."/>
            <person name="Sakata K."/>
            <person name="Nagamura Y."/>
            <person name="Aoki H."/>
            <person name="Arikawa K."/>
            <person name="Arita K."/>
            <person name="Bito T."/>
            <person name="Chiden Y."/>
            <person name="Fujitsuka N."/>
            <person name="Fukunaka R."/>
            <person name="Hamada M."/>
            <person name="Harada C."/>
            <person name="Hayashi A."/>
            <person name="Hijishita S."/>
            <person name="Honda M."/>
            <person name="Hosokawa S."/>
            <person name="Ichikawa Y."/>
            <person name="Idonuma A."/>
            <person name="Iijima M."/>
            <person name="Ikeda M."/>
            <person name="Ikeno M."/>
            <person name="Ito K."/>
            <person name="Ito S."/>
            <person name="Ito T."/>
            <person name="Ito Y."/>
            <person name="Ito Y."/>
            <person name="Iwabuchi A."/>
            <person name="Kamiya K."/>
            <person name="Karasawa W."/>
            <person name="Kurita K."/>
            <person name="Katagiri S."/>
            <person name="Kikuta A."/>
            <person name="Kobayashi H."/>
            <person name="Kobayashi N."/>
            <person name="Machita K."/>
            <person name="Maehara T."/>
            <person name="Masukawa M."/>
            <person name="Mizubayashi T."/>
            <person name="Mukai Y."/>
            <person name="Nagasaki H."/>
            <person name="Nagata Y."/>
            <person name="Naito S."/>
            <person name="Nakashima M."/>
            <person name="Nakama Y."/>
            <person name="Nakamichi Y."/>
            <person name="Nakamura M."/>
            <person name="Meguro A."/>
            <person name="Negishi M."/>
            <person name="Ohta I."/>
            <person name="Ohta T."/>
            <person name="Okamoto M."/>
            <person name="Ono N."/>
            <person name="Saji S."/>
            <person name="Sakaguchi M."/>
            <person name="Sakai K."/>
            <person name="Shibata M."/>
            <person name="Shimokawa T."/>
            <person name="Song J."/>
            <person name="Takazaki Y."/>
            <person name="Terasawa K."/>
            <person name="Tsugane M."/>
            <person name="Tsuji K."/>
            <person name="Ueda S."/>
            <person name="Waki K."/>
            <person name="Yamagata H."/>
            <person name="Yamamoto M."/>
            <person name="Yamamoto S."/>
            <person name="Yamane H."/>
            <person name="Yoshiki S."/>
            <person name="Yoshihara R."/>
            <person name="Yukawa K."/>
            <person name="Zhong H."/>
            <person name="Yano M."/>
            <person name="Yuan Q."/>
            <person name="Ouyang S."/>
            <person name="Liu J."/>
            <person name="Jones K.M."/>
            <person name="Gansberger K."/>
            <person name="Moffat K."/>
            <person name="Hill J."/>
            <person name="Bera J."/>
            <person name="Fadrosh D."/>
            <person name="Jin S."/>
            <person name="Johri S."/>
            <person name="Kim M."/>
            <person name="Overton L."/>
            <person name="Reardon M."/>
            <person name="Tsitrin T."/>
            <person name="Vuong H."/>
            <person name="Weaver B."/>
            <person name="Ciecko A."/>
            <person name="Tallon L."/>
            <person name="Jackson J."/>
            <person name="Pai G."/>
            <person name="Aken S.V."/>
            <person name="Utterback T."/>
            <person name="Reidmuller S."/>
            <person name="Feldblyum T."/>
            <person name="Hsiao J."/>
            <person name="Zismann V."/>
            <person name="Iobst S."/>
            <person name="de Vazeille A.R."/>
            <person name="Buell C.R."/>
            <person name="Ying K."/>
            <person name="Li Y."/>
            <person name="Lu T."/>
            <person name="Huang Y."/>
            <person name="Zhao Q."/>
            <person name="Feng Q."/>
            <person name="Zhang L."/>
            <person name="Zhu J."/>
            <person name="Weng Q."/>
            <person name="Mu J."/>
            <person name="Lu Y."/>
            <person name="Fan D."/>
            <person name="Liu Y."/>
            <person name="Guan J."/>
            <person name="Zhang Y."/>
            <person name="Yu S."/>
            <person name="Liu X."/>
            <person name="Zhang Y."/>
            <person name="Hong G."/>
            <person name="Han B."/>
            <person name="Choisne N."/>
            <person name="Demange N."/>
            <person name="Orjeda G."/>
            <person name="Samain S."/>
            <person name="Cattolico L."/>
            <person name="Pelletier E."/>
            <person name="Couloux A."/>
            <person name="Segurens B."/>
            <person name="Wincker P."/>
            <person name="D'Hont A."/>
            <person name="Scarpelli C."/>
            <person name="Weissenbach J."/>
            <person name="Salanoubat M."/>
            <person name="Quetier F."/>
            <person name="Yu Y."/>
            <person name="Kim H.R."/>
            <person name="Rambo T."/>
            <person name="Currie J."/>
            <person name="Collura K."/>
            <person name="Luo M."/>
            <person name="Yang T."/>
            <person name="Ammiraju J.S.S."/>
            <person name="Engler F."/>
            <person name="Soderlund C."/>
            <person name="Wing R.A."/>
            <person name="Palmer L.E."/>
            <person name="de la Bastide M."/>
            <person name="Spiegel L."/>
            <person name="Nascimento L."/>
            <person name="Zutavern T."/>
            <person name="O'Shaughnessy A."/>
            <person name="Dike S."/>
            <person name="Dedhia N."/>
            <person name="Preston R."/>
            <person name="Balija V."/>
            <person name="McCombie W.R."/>
            <person name="Chow T."/>
            <person name="Chen H."/>
            <person name="Chung M."/>
            <person name="Chen C."/>
            <person name="Shaw J."/>
            <person name="Wu H."/>
            <person name="Hsiao K."/>
            <person name="Chao Y."/>
            <person name="Chu M."/>
            <person name="Cheng C."/>
            <person name="Hour A."/>
            <person name="Lee P."/>
            <person name="Lin S."/>
            <person name="Lin Y."/>
            <person name="Liou J."/>
            <person name="Liu S."/>
            <person name="Hsing Y."/>
            <person name="Raghuvanshi S."/>
            <person name="Mohanty A."/>
            <person name="Bharti A.K."/>
            <person name="Gaur A."/>
            <person name="Gupta V."/>
            <person name="Kumar D."/>
            <person name="Ravi V."/>
            <person name="Vij S."/>
            <person name="Kapur A."/>
            <person name="Khurana P."/>
            <person name="Khurana P."/>
            <person name="Khurana J.P."/>
            <person name="Tyagi A.K."/>
            <person name="Gaikwad K."/>
            <person name="Singh A."/>
            <person name="Dalal V."/>
            <person name="Srivastava S."/>
            <person name="Dixit A."/>
            <person name="Pal A.K."/>
            <person name="Ghazi I.A."/>
            <person name="Yadav M."/>
            <person name="Pandit A."/>
            <person name="Bhargava A."/>
            <person name="Sureshbabu K."/>
            <person name="Batra K."/>
            <person name="Sharma T.R."/>
            <person name="Mohapatra T."/>
            <person name="Singh N.K."/>
            <person name="Messing J."/>
            <person name="Nelson A.B."/>
            <person name="Fuks G."/>
            <person name="Kavchok S."/>
            <person name="Keizer G."/>
            <person name="Linton E."/>
            <person name="Llaca V."/>
            <person name="Song R."/>
            <person name="Tanyolac B."/>
            <person name="Young S."/>
            <person name="Ho-Il K."/>
            <person name="Hahn J.H."/>
            <person name="Sangsakoo G."/>
            <person name="Vanavichit A."/>
            <person name="de Mattos Luiz.A.T."/>
            <person name="Zimmer P.D."/>
            <person name="Malone G."/>
            <person name="Dellagostin O."/>
            <person name="de Oliveira A.C."/>
            <person name="Bevan M."/>
            <person name="Bancroft I."/>
            <person name="Minx P."/>
            <person name="Cordum H."/>
            <person name="Wilson R."/>
            <person name="Cheng Z."/>
            <person name="Jin W."/>
            <person name="Jiang J."/>
            <person name="Leong S.A."/>
            <person name="Iwama H."/>
            <person name="Gojobori T."/>
            <person name="Itoh T."/>
            <person name="Niimura Y."/>
            <person name="Fujii Y."/>
            <person name="Habara T."/>
            <person name="Sakai H."/>
            <person name="Sato Y."/>
            <person name="Wilson G."/>
            <person name="Kumar K."/>
            <person name="McCouch S."/>
            <person name="Juretic N."/>
            <person name="Hoen D."/>
            <person name="Wright S."/>
            <person name="Bruskiewich R."/>
            <person name="Bureau T."/>
            <person name="Miyao A."/>
            <person name="Hirochika H."/>
            <person name="Nishikawa T."/>
            <person name="Kadowaki K."/>
            <person name="Sugiura M."/>
            <person name="Burr B."/>
            <person name="Sasaki T."/>
        </authorList>
    </citation>
    <scope>NUCLEOTIDE SEQUENCE [LARGE SCALE GENOMIC DNA]</scope>
    <source>
        <strain evidence="4">cv. Nipponbare</strain>
    </source>
</reference>
<name>Q652X7_ORYSJ</name>
<evidence type="ECO:0000313" key="2">
    <source>
        <dbReference type="EMBL" id="BAD45772.1"/>
    </source>
</evidence>
<evidence type="ECO:0000256" key="1">
    <source>
        <dbReference type="SAM" id="MobiDB-lite"/>
    </source>
</evidence>
<feature type="region of interest" description="Disordered" evidence="1">
    <location>
        <begin position="1"/>
        <end position="127"/>
    </location>
</feature>
<evidence type="ECO:0000313" key="3">
    <source>
        <dbReference type="EMBL" id="BAD46140.1"/>
    </source>
</evidence>
<accession>Q652X7</accession>
<reference evidence="3" key="2">
    <citation type="submission" date="2002-06" db="EMBL/GenBank/DDBJ databases">
        <title>Oryza sativa nipponbare(GA3) genomic DNA, chromosome 6, BAC clone:OSJNBa0075M17.</title>
        <authorList>
            <person name="Sasaki T."/>
            <person name="Matsumoto T."/>
            <person name="Katayose Y."/>
        </authorList>
    </citation>
    <scope>NUCLEOTIDE SEQUENCE</scope>
</reference>
<protein>
    <submittedName>
        <fullName evidence="3">Uncharacterized protein</fullName>
    </submittedName>
</protein>
<reference evidence="2" key="1">
    <citation type="submission" date="2002-01" db="EMBL/GenBank/DDBJ databases">
        <title>Oryza sativa nipponbare(GA3) genomic DNA, chromosome 6, PAC clone:P0012H03.</title>
        <authorList>
            <person name="Sasaki T."/>
            <person name="Matsumoto T."/>
            <person name="Yamamoto K."/>
        </authorList>
    </citation>
    <scope>NUCLEOTIDE SEQUENCE</scope>
</reference>
<feature type="compositionally biased region" description="Basic and acidic residues" evidence="1">
    <location>
        <begin position="21"/>
        <end position="30"/>
    </location>
</feature>
<dbReference type="AlphaFoldDB" id="Q652X7"/>
<evidence type="ECO:0000313" key="4">
    <source>
        <dbReference type="Proteomes" id="UP000000763"/>
    </source>
</evidence>
<organism evidence="3 4">
    <name type="scientific">Oryza sativa subsp. japonica</name>
    <name type="common">Rice</name>
    <dbReference type="NCBI Taxonomy" id="39947"/>
    <lineage>
        <taxon>Eukaryota</taxon>
        <taxon>Viridiplantae</taxon>
        <taxon>Streptophyta</taxon>
        <taxon>Embryophyta</taxon>
        <taxon>Tracheophyta</taxon>
        <taxon>Spermatophyta</taxon>
        <taxon>Magnoliopsida</taxon>
        <taxon>Liliopsida</taxon>
        <taxon>Poales</taxon>
        <taxon>Poaceae</taxon>
        <taxon>BOP clade</taxon>
        <taxon>Oryzoideae</taxon>
        <taxon>Oryzeae</taxon>
        <taxon>Oryzinae</taxon>
        <taxon>Oryza</taxon>
        <taxon>Oryza sativa</taxon>
    </lineage>
</organism>
<feature type="compositionally biased region" description="Gly residues" evidence="1">
    <location>
        <begin position="108"/>
        <end position="127"/>
    </location>
</feature>
<dbReference type="EMBL" id="AP005472">
    <property type="protein sequence ID" value="BAD46140.1"/>
    <property type="molecule type" value="Genomic_DNA"/>
</dbReference>
<dbReference type="Proteomes" id="UP000000763">
    <property type="component" value="Chromosome 6"/>
</dbReference>
<dbReference type="EMBL" id="AP004684">
    <property type="protein sequence ID" value="BAD45772.1"/>
    <property type="molecule type" value="Genomic_DNA"/>
</dbReference>
<sequence>MEGGQRGDGGQRRRLVGAQGDGRRRAREAARGQQRAASGDDAEPAGCTAQIHSSPASLARPSPPRPPSLAVAPSPPQTTAHSGGMADLEATAVDEVGGGKAADRAQGGSDGGGGARGGDGDGGGSPQ</sequence>
<gene>
    <name evidence="3" type="ORF">OSJNBa0075M17.12</name>
    <name evidence="2" type="ORF">P0012H03.52</name>
</gene>
<proteinExistence type="predicted"/>